<name>A0A4C1YP03_EUMVA</name>
<reference evidence="1 2" key="1">
    <citation type="journal article" date="2019" name="Commun. Biol.">
        <title>The bagworm genome reveals a unique fibroin gene that provides high tensile strength.</title>
        <authorList>
            <person name="Kono N."/>
            <person name="Nakamura H."/>
            <person name="Ohtoshi R."/>
            <person name="Tomita M."/>
            <person name="Numata K."/>
            <person name="Arakawa K."/>
        </authorList>
    </citation>
    <scope>NUCLEOTIDE SEQUENCE [LARGE SCALE GENOMIC DNA]</scope>
</reference>
<sequence length="128" mass="14392">MTEEERVSVRKRETAPLSTIQIRNVEPAEDEQPGLRDARLRAHEIDDVICAAIPRTDVDKDLHTVVTKNMIYGPCGELNKISPCMVNGKCSEQYHRACKANTLTGDNGYFRYRRLSTEDGGNSATIHM</sequence>
<accession>A0A4C1YP03</accession>
<comment type="caution">
    <text evidence="1">The sequence shown here is derived from an EMBL/GenBank/DDBJ whole genome shotgun (WGS) entry which is preliminary data.</text>
</comment>
<dbReference type="AlphaFoldDB" id="A0A4C1YP03"/>
<dbReference type="EMBL" id="BGZK01001289">
    <property type="protein sequence ID" value="GBP76379.1"/>
    <property type="molecule type" value="Genomic_DNA"/>
</dbReference>
<proteinExistence type="predicted"/>
<gene>
    <name evidence="1" type="ORF">EVAR_53655_1</name>
</gene>
<dbReference type="Proteomes" id="UP000299102">
    <property type="component" value="Unassembled WGS sequence"/>
</dbReference>
<evidence type="ECO:0000313" key="2">
    <source>
        <dbReference type="Proteomes" id="UP000299102"/>
    </source>
</evidence>
<organism evidence="1 2">
    <name type="scientific">Eumeta variegata</name>
    <name type="common">Bagworm moth</name>
    <name type="synonym">Eumeta japonica</name>
    <dbReference type="NCBI Taxonomy" id="151549"/>
    <lineage>
        <taxon>Eukaryota</taxon>
        <taxon>Metazoa</taxon>
        <taxon>Ecdysozoa</taxon>
        <taxon>Arthropoda</taxon>
        <taxon>Hexapoda</taxon>
        <taxon>Insecta</taxon>
        <taxon>Pterygota</taxon>
        <taxon>Neoptera</taxon>
        <taxon>Endopterygota</taxon>
        <taxon>Lepidoptera</taxon>
        <taxon>Glossata</taxon>
        <taxon>Ditrysia</taxon>
        <taxon>Tineoidea</taxon>
        <taxon>Psychidae</taxon>
        <taxon>Oiketicinae</taxon>
        <taxon>Eumeta</taxon>
    </lineage>
</organism>
<keyword evidence="2" id="KW-1185">Reference proteome</keyword>
<dbReference type="STRING" id="151549.A0A4C1YP03"/>
<protein>
    <submittedName>
        <fullName evidence="1">Uncharacterized protein</fullName>
    </submittedName>
</protein>
<evidence type="ECO:0000313" key="1">
    <source>
        <dbReference type="EMBL" id="GBP76379.1"/>
    </source>
</evidence>